<accession>A0A381YK87</accession>
<protein>
    <recommendedName>
        <fullName evidence="1">Peptidase M6-like domain-containing protein</fullName>
    </recommendedName>
</protein>
<dbReference type="GO" id="GO:0008233">
    <property type="term" value="F:peptidase activity"/>
    <property type="evidence" value="ECO:0007669"/>
    <property type="project" value="InterPro"/>
</dbReference>
<evidence type="ECO:0000313" key="2">
    <source>
        <dbReference type="EMBL" id="SVA76933.1"/>
    </source>
</evidence>
<evidence type="ECO:0000259" key="1">
    <source>
        <dbReference type="Pfam" id="PF05547"/>
    </source>
</evidence>
<dbReference type="EMBL" id="UINC01018336">
    <property type="protein sequence ID" value="SVA76933.1"/>
    <property type="molecule type" value="Genomic_DNA"/>
</dbReference>
<reference evidence="2" key="1">
    <citation type="submission" date="2018-05" db="EMBL/GenBank/DDBJ databases">
        <authorList>
            <person name="Lanie J.A."/>
            <person name="Ng W.-L."/>
            <person name="Kazmierczak K.M."/>
            <person name="Andrzejewski T.M."/>
            <person name="Davidsen T.M."/>
            <person name="Wayne K.J."/>
            <person name="Tettelin H."/>
            <person name="Glass J.I."/>
            <person name="Rusch D."/>
            <person name="Podicherti R."/>
            <person name="Tsui H.-C.T."/>
            <person name="Winkler M.E."/>
        </authorList>
    </citation>
    <scope>NUCLEOTIDE SEQUENCE</scope>
</reference>
<gene>
    <name evidence="2" type="ORF">METZ01_LOCUS129787</name>
</gene>
<proteinExistence type="predicted"/>
<sequence length="654" mass="69323">MNATRAVIAAVILLIGIGANLNSDVIDGWVDDGITSQSDDTVALVGLQAEEEWLVLRVQFPGNPFSQDKADSMLGGDGSAASYIDQMSSSESSLVITEISDIWVSPHSEGHWGADSTDERDIGVTTLIEEAVKDTLAETDLSRWDFDGDGTVDRLLILHSGGAQESGGGVNAIWSHMSWLDEPIEIGSWSISHYTIASLDSGIGTVVHEMLHQMGAHDLYDVHSNLPSSSWNGLGDWDIMASGNWNGNGGTPSMPGAATLNLIGAQRSTVVDGVIGGNFELLPISDGGSSLDIEIAPGETIWITLRGNSGFDSALPGHGIIIEHSDDNNGNALDNLVNTDPDNAWVKIIEADGDDGLQRGRDTGSAEDAFSEGDEFGADGMMIRDNRGRLVSWSATVVTLSSESATVVIEPRGGSSVDVLTPRDPIQFISDESTYARVTASQACTLEVSLTSTQSLSQVQPEYIEIPVGTHDIEILSSPSDNSDSGTLRGVIGCENENKTNIDLDWFRIGHRLSEDELHAIVKWDSLSSVEVLPVYDGEGERTYSIAVEGAVSRIATTLTPISLSPGDPIILDIDPDGLLEPGMIARGNLVLSDSHGTELRIPLVLEAESPFTGDGLVAWLAEPSNGLLVICVLLAISVVTGGRSQPQLPPESP</sequence>
<dbReference type="NCBIfam" id="TIGR03296">
    <property type="entry name" value="M6dom_TIGR03296"/>
    <property type="match status" value="1"/>
</dbReference>
<dbReference type="PANTHER" id="PTHR41775">
    <property type="entry name" value="SECRETED PROTEIN-RELATED"/>
    <property type="match status" value="1"/>
</dbReference>
<dbReference type="AlphaFoldDB" id="A0A381YK87"/>
<dbReference type="GO" id="GO:0006508">
    <property type="term" value="P:proteolysis"/>
    <property type="evidence" value="ECO:0007669"/>
    <property type="project" value="InterPro"/>
</dbReference>
<feature type="domain" description="Peptidase M6-like" evidence="1">
    <location>
        <begin position="82"/>
        <end position="250"/>
    </location>
</feature>
<name>A0A381YK87_9ZZZZ</name>
<dbReference type="Pfam" id="PF05547">
    <property type="entry name" value="Peptidase_M6"/>
    <property type="match status" value="1"/>
</dbReference>
<dbReference type="PANTHER" id="PTHR41775:SF1">
    <property type="entry name" value="PEPTIDASE M6-LIKE DOMAIN-CONTAINING PROTEIN"/>
    <property type="match status" value="1"/>
</dbReference>
<dbReference type="InterPro" id="IPR008757">
    <property type="entry name" value="Peptidase_M6-like_domain"/>
</dbReference>
<organism evidence="2">
    <name type="scientific">marine metagenome</name>
    <dbReference type="NCBI Taxonomy" id="408172"/>
    <lineage>
        <taxon>unclassified sequences</taxon>
        <taxon>metagenomes</taxon>
        <taxon>ecological metagenomes</taxon>
    </lineage>
</organism>